<dbReference type="AlphaFoldDB" id="A0A1H4EFH1"/>
<dbReference type="STRING" id="81409.SAMN04515656_1399"/>
<organism evidence="10 11">
    <name type="scientific">Eubacterium aggregans</name>
    <dbReference type="NCBI Taxonomy" id="81409"/>
    <lineage>
        <taxon>Bacteria</taxon>
        <taxon>Bacillati</taxon>
        <taxon>Bacillota</taxon>
        <taxon>Clostridia</taxon>
        <taxon>Eubacteriales</taxon>
        <taxon>Eubacteriaceae</taxon>
        <taxon>Eubacterium</taxon>
    </lineage>
</organism>
<sequence length="244" mass="27254">MRNSIVTYKSPKDPISEAFRNMRTNITFSDIDNEIKVLTITSAGKGEGKSTIMANYAVALAQSNKRILIMDCDMRKPRIHRLFERNNRVGLSNILVREVDIADAIQRTEVEGLHLISSGPIPPNPSEMLGSRRMAELVSLLKESYDYVLIDAPPVGVVTDAAVLSRVTDGFILITALEVTNKEGIKLAIANIENVGGHIVGVVANNTPTNKRSGYYYYYSAYEEDKPKNHTEKRAQRKMNKQKK</sequence>
<dbReference type="InterPro" id="IPR027417">
    <property type="entry name" value="P-loop_NTPase"/>
</dbReference>
<evidence type="ECO:0000256" key="4">
    <source>
        <dbReference type="ARBA" id="ARBA00022741"/>
    </source>
</evidence>
<dbReference type="GO" id="GO:0005886">
    <property type="term" value="C:plasma membrane"/>
    <property type="evidence" value="ECO:0007669"/>
    <property type="project" value="TreeGrafter"/>
</dbReference>
<keyword evidence="6" id="KW-0067">ATP-binding</keyword>
<evidence type="ECO:0000256" key="6">
    <source>
        <dbReference type="ARBA" id="ARBA00022840"/>
    </source>
</evidence>
<dbReference type="Proteomes" id="UP000199394">
    <property type="component" value="Unassembled WGS sequence"/>
</dbReference>
<proteinExistence type="inferred from homology"/>
<keyword evidence="7" id="KW-0829">Tyrosine-protein kinase</keyword>
<dbReference type="NCBIfam" id="TIGR01007">
    <property type="entry name" value="eps_fam"/>
    <property type="match status" value="1"/>
</dbReference>
<evidence type="ECO:0000259" key="9">
    <source>
        <dbReference type="Pfam" id="PF13614"/>
    </source>
</evidence>
<dbReference type="GO" id="GO:0005524">
    <property type="term" value="F:ATP binding"/>
    <property type="evidence" value="ECO:0007669"/>
    <property type="project" value="UniProtKB-KW"/>
</dbReference>
<dbReference type="InterPro" id="IPR025669">
    <property type="entry name" value="AAA_dom"/>
</dbReference>
<keyword evidence="11" id="KW-1185">Reference proteome</keyword>
<dbReference type="EMBL" id="FNRK01000039">
    <property type="protein sequence ID" value="SEA83320.1"/>
    <property type="molecule type" value="Genomic_DNA"/>
</dbReference>
<accession>A0A1H4EFH1</accession>
<dbReference type="InterPro" id="IPR050445">
    <property type="entry name" value="Bact_polysacc_biosynth/exp"/>
</dbReference>
<evidence type="ECO:0000256" key="5">
    <source>
        <dbReference type="ARBA" id="ARBA00022777"/>
    </source>
</evidence>
<dbReference type="RefSeq" id="WP_090309835.1">
    <property type="nucleotide sequence ID" value="NZ_FNRK01000039.1"/>
</dbReference>
<dbReference type="PANTHER" id="PTHR32309:SF13">
    <property type="entry name" value="FERRIC ENTEROBACTIN TRANSPORT PROTEIN FEPE"/>
    <property type="match status" value="1"/>
</dbReference>
<reference evidence="10 11" key="1">
    <citation type="submission" date="2016-10" db="EMBL/GenBank/DDBJ databases">
        <authorList>
            <person name="de Groot N.N."/>
        </authorList>
    </citation>
    <scope>NUCLEOTIDE SEQUENCE [LARGE SCALE GENOMIC DNA]</scope>
    <source>
        <strain evidence="10 11">SR12</strain>
    </source>
</reference>
<keyword evidence="4" id="KW-0547">Nucleotide-binding</keyword>
<dbReference type="OrthoDB" id="9794577at2"/>
<evidence type="ECO:0000313" key="11">
    <source>
        <dbReference type="Proteomes" id="UP000199394"/>
    </source>
</evidence>
<dbReference type="SUPFAM" id="SSF52540">
    <property type="entry name" value="P-loop containing nucleoside triphosphate hydrolases"/>
    <property type="match status" value="1"/>
</dbReference>
<comment type="similarity">
    <text evidence="1">Belongs to the CpsD/CapB family.</text>
</comment>
<dbReference type="Gene3D" id="3.40.50.300">
    <property type="entry name" value="P-loop containing nucleotide triphosphate hydrolases"/>
    <property type="match status" value="1"/>
</dbReference>
<dbReference type="EC" id="2.7.10.2" evidence="2"/>
<dbReference type="InterPro" id="IPR005702">
    <property type="entry name" value="Wzc-like_C"/>
</dbReference>
<keyword evidence="3" id="KW-0808">Transferase</keyword>
<protein>
    <recommendedName>
        <fullName evidence="2">non-specific protein-tyrosine kinase</fullName>
        <ecNumber evidence="2">2.7.10.2</ecNumber>
    </recommendedName>
</protein>
<feature type="domain" description="AAA" evidence="9">
    <location>
        <begin position="36"/>
        <end position="195"/>
    </location>
</feature>
<evidence type="ECO:0000256" key="8">
    <source>
        <dbReference type="ARBA" id="ARBA00051245"/>
    </source>
</evidence>
<evidence type="ECO:0000313" key="10">
    <source>
        <dbReference type="EMBL" id="SEA83320.1"/>
    </source>
</evidence>
<name>A0A1H4EFH1_9FIRM</name>
<evidence type="ECO:0000256" key="7">
    <source>
        <dbReference type="ARBA" id="ARBA00023137"/>
    </source>
</evidence>
<dbReference type="Pfam" id="PF13614">
    <property type="entry name" value="AAA_31"/>
    <property type="match status" value="1"/>
</dbReference>
<dbReference type="GO" id="GO:0042802">
    <property type="term" value="F:identical protein binding"/>
    <property type="evidence" value="ECO:0007669"/>
    <property type="project" value="UniProtKB-ARBA"/>
</dbReference>
<evidence type="ECO:0000256" key="3">
    <source>
        <dbReference type="ARBA" id="ARBA00022679"/>
    </source>
</evidence>
<evidence type="ECO:0000256" key="2">
    <source>
        <dbReference type="ARBA" id="ARBA00011903"/>
    </source>
</evidence>
<dbReference type="CDD" id="cd05387">
    <property type="entry name" value="BY-kinase"/>
    <property type="match status" value="1"/>
</dbReference>
<dbReference type="GO" id="GO:0004715">
    <property type="term" value="F:non-membrane spanning protein tyrosine kinase activity"/>
    <property type="evidence" value="ECO:0007669"/>
    <property type="project" value="UniProtKB-EC"/>
</dbReference>
<dbReference type="PANTHER" id="PTHR32309">
    <property type="entry name" value="TYROSINE-PROTEIN KINASE"/>
    <property type="match status" value="1"/>
</dbReference>
<evidence type="ECO:0000256" key="1">
    <source>
        <dbReference type="ARBA" id="ARBA00007316"/>
    </source>
</evidence>
<keyword evidence="5" id="KW-0418">Kinase</keyword>
<comment type="catalytic activity">
    <reaction evidence="8">
        <text>L-tyrosyl-[protein] + ATP = O-phospho-L-tyrosyl-[protein] + ADP + H(+)</text>
        <dbReference type="Rhea" id="RHEA:10596"/>
        <dbReference type="Rhea" id="RHEA-COMP:10136"/>
        <dbReference type="Rhea" id="RHEA-COMP:20101"/>
        <dbReference type="ChEBI" id="CHEBI:15378"/>
        <dbReference type="ChEBI" id="CHEBI:30616"/>
        <dbReference type="ChEBI" id="CHEBI:46858"/>
        <dbReference type="ChEBI" id="CHEBI:61978"/>
        <dbReference type="ChEBI" id="CHEBI:456216"/>
        <dbReference type="EC" id="2.7.10.2"/>
    </reaction>
</comment>
<gene>
    <name evidence="10" type="ORF">SAMN04515656_1399</name>
</gene>
<dbReference type="FunFam" id="3.40.50.300:FF:000527">
    <property type="entry name" value="Tyrosine-protein kinase etk"/>
    <property type="match status" value="1"/>
</dbReference>